<gene>
    <name evidence="5" type="ORF">A3C89_00165</name>
</gene>
<dbReference type="Pfam" id="PF18911">
    <property type="entry name" value="PKD_4"/>
    <property type="match status" value="1"/>
</dbReference>
<protein>
    <recommendedName>
        <fullName evidence="7">PKD domain-containing protein</fullName>
    </recommendedName>
</protein>
<evidence type="ECO:0000259" key="3">
    <source>
        <dbReference type="PROSITE" id="PS50093"/>
    </source>
</evidence>
<keyword evidence="2" id="KW-0732">Signal</keyword>
<dbReference type="EMBL" id="MFLF01000013">
    <property type="protein sequence ID" value="OGG59620.1"/>
    <property type="molecule type" value="Genomic_DNA"/>
</dbReference>
<dbReference type="InterPro" id="IPR013783">
    <property type="entry name" value="Ig-like_fold"/>
</dbReference>
<feature type="domain" description="PKD" evidence="3">
    <location>
        <begin position="203"/>
        <end position="282"/>
    </location>
</feature>
<dbReference type="SUPFAM" id="SSF49299">
    <property type="entry name" value="PKD domain"/>
    <property type="match status" value="1"/>
</dbReference>
<dbReference type="Pfam" id="PF00932">
    <property type="entry name" value="LTD"/>
    <property type="match status" value="1"/>
</dbReference>
<dbReference type="CDD" id="cd00146">
    <property type="entry name" value="PKD"/>
    <property type="match status" value="1"/>
</dbReference>
<dbReference type="PROSITE" id="PS50093">
    <property type="entry name" value="PKD"/>
    <property type="match status" value="1"/>
</dbReference>
<dbReference type="InterPro" id="IPR036415">
    <property type="entry name" value="Lamin_tail_dom_sf"/>
</dbReference>
<name>A0A1F6DE75_9BACT</name>
<feature type="transmembrane region" description="Helical" evidence="1">
    <location>
        <begin position="425"/>
        <end position="444"/>
    </location>
</feature>
<dbReference type="InterPro" id="IPR000601">
    <property type="entry name" value="PKD_dom"/>
</dbReference>
<feature type="signal peptide" evidence="2">
    <location>
        <begin position="1"/>
        <end position="22"/>
    </location>
</feature>
<organism evidence="5 6">
    <name type="scientific">Candidatus Kaiserbacteria bacterium RIFCSPHIGHO2_02_FULL_50_50</name>
    <dbReference type="NCBI Taxonomy" id="1798492"/>
    <lineage>
        <taxon>Bacteria</taxon>
        <taxon>Candidatus Kaiseribacteriota</taxon>
    </lineage>
</organism>
<evidence type="ECO:0000256" key="1">
    <source>
        <dbReference type="SAM" id="Phobius"/>
    </source>
</evidence>
<dbReference type="PROSITE" id="PS51841">
    <property type="entry name" value="LTD"/>
    <property type="match status" value="1"/>
</dbReference>
<accession>A0A1F6DE75</accession>
<dbReference type="InterPro" id="IPR035986">
    <property type="entry name" value="PKD_dom_sf"/>
</dbReference>
<proteinExistence type="predicted"/>
<dbReference type="SUPFAM" id="SSF74853">
    <property type="entry name" value="Lamin A/C globular tail domain"/>
    <property type="match status" value="1"/>
</dbReference>
<dbReference type="InterPro" id="IPR001322">
    <property type="entry name" value="Lamin_tail_dom"/>
</dbReference>
<sequence length="449" mass="47612">MRYTILNFFVAALFAFPFSASADVRINEIAWMGGNGNANCEWIELYNNSDTAVDIAGWSFTVNGTKNATLLANPGELVLDPYGYYVIARKFGTTAASATTCHPYFESFGNVYLGGIGALNNTSLSVSLFDPTSASPIDSVATSINWSEYSKANTGNYDTVQRSGDTWSLGAPTPAGANTATVEPARTTTNSTVVTATWDKDQIRSLSINAPDTLSAGIPFTFSSITSPKDARKYKSHTWNFGDFTTSKLSSPTHTYLRPGTYLVHLIVDGDTPLELTKTITVVEPSLHVTRLASGDLTIHNDSGAPLDLSFCTIVGTETFRIPEYSTLLAGAALTIPAHLVANAYALYTADGQLLASVAAPETQKAEKTTPVAVLAAYTPAPLQAVNVTPLATSSPGDFASSVAPLLLPDIRTETATKTATSTPFPAYFTLAILLVIAVGASLIKTRLQ</sequence>
<evidence type="ECO:0000313" key="5">
    <source>
        <dbReference type="EMBL" id="OGG59620.1"/>
    </source>
</evidence>
<evidence type="ECO:0008006" key="7">
    <source>
        <dbReference type="Google" id="ProtNLM"/>
    </source>
</evidence>
<keyword evidence="1" id="KW-1133">Transmembrane helix</keyword>
<comment type="caution">
    <text evidence="5">The sequence shown here is derived from an EMBL/GenBank/DDBJ whole genome shotgun (WGS) entry which is preliminary data.</text>
</comment>
<evidence type="ECO:0000313" key="6">
    <source>
        <dbReference type="Proteomes" id="UP000178794"/>
    </source>
</evidence>
<dbReference type="SMART" id="SM00089">
    <property type="entry name" value="PKD"/>
    <property type="match status" value="1"/>
</dbReference>
<dbReference type="AlphaFoldDB" id="A0A1F6DE75"/>
<dbReference type="Gene3D" id="2.60.40.10">
    <property type="entry name" value="Immunoglobulins"/>
    <property type="match status" value="1"/>
</dbReference>
<dbReference type="Proteomes" id="UP000178794">
    <property type="component" value="Unassembled WGS sequence"/>
</dbReference>
<reference evidence="5 6" key="1">
    <citation type="journal article" date="2016" name="Nat. Commun.">
        <title>Thousands of microbial genomes shed light on interconnected biogeochemical processes in an aquifer system.</title>
        <authorList>
            <person name="Anantharaman K."/>
            <person name="Brown C.T."/>
            <person name="Hug L.A."/>
            <person name="Sharon I."/>
            <person name="Castelle C.J."/>
            <person name="Probst A.J."/>
            <person name="Thomas B.C."/>
            <person name="Singh A."/>
            <person name="Wilkins M.J."/>
            <person name="Karaoz U."/>
            <person name="Brodie E.L."/>
            <person name="Williams K.H."/>
            <person name="Hubbard S.S."/>
            <person name="Banfield J.F."/>
        </authorList>
    </citation>
    <scope>NUCLEOTIDE SEQUENCE [LARGE SCALE GENOMIC DNA]</scope>
</reference>
<feature type="chain" id="PRO_5009523791" description="PKD domain-containing protein" evidence="2">
    <location>
        <begin position="23"/>
        <end position="449"/>
    </location>
</feature>
<evidence type="ECO:0000256" key="2">
    <source>
        <dbReference type="SAM" id="SignalP"/>
    </source>
</evidence>
<dbReference type="STRING" id="1798492.A3C89_00165"/>
<keyword evidence="1" id="KW-0472">Membrane</keyword>
<feature type="domain" description="LTD" evidence="4">
    <location>
        <begin position="12"/>
        <end position="191"/>
    </location>
</feature>
<keyword evidence="1" id="KW-0812">Transmembrane</keyword>
<dbReference type="Gene3D" id="2.60.40.1260">
    <property type="entry name" value="Lamin Tail domain"/>
    <property type="match status" value="1"/>
</dbReference>
<evidence type="ECO:0000259" key="4">
    <source>
        <dbReference type="PROSITE" id="PS51841"/>
    </source>
</evidence>
<dbReference type="InterPro" id="IPR022409">
    <property type="entry name" value="PKD/Chitinase_dom"/>
</dbReference>